<dbReference type="SUPFAM" id="SSF54928">
    <property type="entry name" value="RNA-binding domain, RBD"/>
    <property type="match status" value="1"/>
</dbReference>
<dbReference type="OrthoDB" id="9798855at2"/>
<dbReference type="InterPro" id="IPR048289">
    <property type="entry name" value="RRM2_NsCP33-like"/>
</dbReference>
<evidence type="ECO:0000313" key="4">
    <source>
        <dbReference type="EMBL" id="PTL35904.1"/>
    </source>
</evidence>
<dbReference type="GO" id="GO:0003723">
    <property type="term" value="F:RNA binding"/>
    <property type="evidence" value="ECO:0007669"/>
    <property type="project" value="UniProtKB-KW"/>
</dbReference>
<keyword evidence="1" id="KW-0694">RNA-binding</keyword>
<feature type="domain" description="RRM" evidence="3">
    <location>
        <begin position="31"/>
        <end position="110"/>
    </location>
</feature>
<proteinExistence type="predicted"/>
<accession>A0A2T4TXP9</accession>
<sequence>MECGAMAMALIELPVRSRPQADGRSFESMGTRVYVGNLPFDTDASALRTLFEEGDRKVTDVKIITDRDTGRPRGFAFVEMESPSDAEAAIQALNGRDVGGRALTVNEAKEQAPRRSGGGGGGGGGYRSGGGSSSGGGGGYRGGGGSGGGGGGGGGGRRGGY</sequence>
<gene>
    <name evidence="4" type="ORF">CLG94_07460</name>
</gene>
<protein>
    <submittedName>
        <fullName evidence="4">RNA-binding protein</fullName>
    </submittedName>
</protein>
<dbReference type="PROSITE" id="PS50102">
    <property type="entry name" value="RRM"/>
    <property type="match status" value="1"/>
</dbReference>
<feature type="compositionally biased region" description="Gly residues" evidence="2">
    <location>
        <begin position="116"/>
        <end position="161"/>
    </location>
</feature>
<dbReference type="Proteomes" id="UP000241436">
    <property type="component" value="Unassembled WGS sequence"/>
</dbReference>
<dbReference type="InterPro" id="IPR052462">
    <property type="entry name" value="SLIRP/GR-RBP-like"/>
</dbReference>
<comment type="caution">
    <text evidence="4">The sequence shown here is derived from an EMBL/GenBank/DDBJ whole genome shotgun (WGS) entry which is preliminary data.</text>
</comment>
<evidence type="ECO:0000256" key="1">
    <source>
        <dbReference type="ARBA" id="ARBA00022884"/>
    </source>
</evidence>
<dbReference type="InterPro" id="IPR012677">
    <property type="entry name" value="Nucleotide-bd_a/b_plait_sf"/>
</dbReference>
<evidence type="ECO:0000256" key="2">
    <source>
        <dbReference type="SAM" id="MobiDB-lite"/>
    </source>
</evidence>
<dbReference type="CDD" id="cd21608">
    <property type="entry name" value="RRM2_NsCP33_like"/>
    <property type="match status" value="1"/>
</dbReference>
<evidence type="ECO:0000313" key="5">
    <source>
        <dbReference type="Proteomes" id="UP000241436"/>
    </source>
</evidence>
<evidence type="ECO:0000259" key="3">
    <source>
        <dbReference type="PROSITE" id="PS50102"/>
    </source>
</evidence>
<feature type="region of interest" description="Disordered" evidence="2">
    <location>
        <begin position="105"/>
        <end position="161"/>
    </location>
</feature>
<dbReference type="InterPro" id="IPR000504">
    <property type="entry name" value="RRM_dom"/>
</dbReference>
<reference evidence="5" key="2">
    <citation type="journal article" date="2018" name="Environ. Microbiol.">
        <title>Bloom of a denitrifying methanotroph, 'Candidatus Methylomirabilis limnetica', in a deep stratified lake.</title>
        <authorList>
            <person name="Graf J.S."/>
            <person name="Mayr M.J."/>
            <person name="Marchant H.K."/>
            <person name="Tienken D."/>
            <person name="Hach P.F."/>
            <person name="Brand A."/>
            <person name="Schubert C.J."/>
            <person name="Kuypers M.M."/>
            <person name="Milucka J."/>
        </authorList>
    </citation>
    <scope>NUCLEOTIDE SEQUENCE [LARGE SCALE GENOMIC DNA]</scope>
    <source>
        <strain evidence="5">Zug</strain>
    </source>
</reference>
<dbReference type="Pfam" id="PF00076">
    <property type="entry name" value="RRM_1"/>
    <property type="match status" value="1"/>
</dbReference>
<organism evidence="4 5">
    <name type="scientific">Candidatus Methylomirabilis limnetica</name>
    <dbReference type="NCBI Taxonomy" id="2033718"/>
    <lineage>
        <taxon>Bacteria</taxon>
        <taxon>Candidatus Methylomirabilota</taxon>
        <taxon>Candidatus Methylomirabilia</taxon>
        <taxon>Candidatus Methylomirabilales</taxon>
        <taxon>Candidatus Methylomirabilaceae</taxon>
        <taxon>Candidatus Methylomirabilis</taxon>
    </lineage>
</organism>
<dbReference type="AlphaFoldDB" id="A0A2T4TXP9"/>
<dbReference type="PANTHER" id="PTHR48027">
    <property type="entry name" value="HETEROGENEOUS NUCLEAR RIBONUCLEOPROTEIN 87F-RELATED"/>
    <property type="match status" value="1"/>
</dbReference>
<dbReference type="InterPro" id="IPR035979">
    <property type="entry name" value="RBD_domain_sf"/>
</dbReference>
<dbReference type="EMBL" id="NVQC01000022">
    <property type="protein sequence ID" value="PTL35904.1"/>
    <property type="molecule type" value="Genomic_DNA"/>
</dbReference>
<name>A0A2T4TXP9_9BACT</name>
<dbReference type="Gene3D" id="3.30.70.330">
    <property type="match status" value="1"/>
</dbReference>
<keyword evidence="5" id="KW-1185">Reference proteome</keyword>
<dbReference type="SMART" id="SM00360">
    <property type="entry name" value="RRM"/>
    <property type="match status" value="1"/>
</dbReference>
<reference evidence="4 5" key="1">
    <citation type="submission" date="2017-09" db="EMBL/GenBank/DDBJ databases">
        <title>Bloom of a denitrifying methanotroph, Candidatus Methylomirabilis limnetica, in a deep stratified lake.</title>
        <authorList>
            <person name="Graf J.S."/>
            <person name="Marchant H.K."/>
            <person name="Tienken D."/>
            <person name="Hach P.F."/>
            <person name="Brand A."/>
            <person name="Schubert C.J."/>
            <person name="Kuypers M.M."/>
            <person name="Milucka J."/>
        </authorList>
    </citation>
    <scope>NUCLEOTIDE SEQUENCE [LARGE SCALE GENOMIC DNA]</scope>
    <source>
        <strain evidence="4 5">Zug</strain>
    </source>
</reference>